<evidence type="ECO:0000313" key="4">
    <source>
        <dbReference type="Proteomes" id="UP000267003"/>
    </source>
</evidence>
<keyword evidence="4" id="KW-1185">Reference proteome</keyword>
<evidence type="ECO:0000259" key="1">
    <source>
        <dbReference type="Pfam" id="PF00899"/>
    </source>
</evidence>
<evidence type="ECO:0000259" key="2">
    <source>
        <dbReference type="Pfam" id="PF14461"/>
    </source>
</evidence>
<dbReference type="GO" id="GO:0061504">
    <property type="term" value="P:cyclic threonylcarbamoyladenosine biosynthetic process"/>
    <property type="evidence" value="ECO:0007669"/>
    <property type="project" value="TreeGrafter"/>
</dbReference>
<dbReference type="Gene3D" id="3.40.50.720">
    <property type="entry name" value="NAD(P)-binding Rossmann-like Domain"/>
    <property type="match status" value="1"/>
</dbReference>
<dbReference type="OrthoDB" id="4088010at2"/>
<reference evidence="4" key="1">
    <citation type="submission" date="2018-09" db="EMBL/GenBank/DDBJ databases">
        <authorList>
            <person name="Livingstone P.G."/>
            <person name="Whitworth D.E."/>
        </authorList>
    </citation>
    <scope>NUCLEOTIDE SEQUENCE [LARGE SCALE GENOMIC DNA]</scope>
    <source>
        <strain evidence="4">AB050A</strain>
    </source>
</reference>
<comment type="caution">
    <text evidence="3">The sequence shown here is derived from an EMBL/GenBank/DDBJ whole genome shotgun (WGS) entry which is preliminary data.</text>
</comment>
<dbReference type="InterPro" id="IPR035985">
    <property type="entry name" value="Ubiquitin-activating_enz"/>
</dbReference>
<dbReference type="AlphaFoldDB" id="A0A3A8QVG4"/>
<dbReference type="EMBL" id="RAWK01000022">
    <property type="protein sequence ID" value="RKH72577.1"/>
    <property type="molecule type" value="Genomic_DNA"/>
</dbReference>
<evidence type="ECO:0000313" key="3">
    <source>
        <dbReference type="EMBL" id="RKH72577.1"/>
    </source>
</evidence>
<organism evidence="3 4">
    <name type="scientific">Corallococcus aberystwythensis</name>
    <dbReference type="NCBI Taxonomy" id="2316722"/>
    <lineage>
        <taxon>Bacteria</taxon>
        <taxon>Pseudomonadati</taxon>
        <taxon>Myxococcota</taxon>
        <taxon>Myxococcia</taxon>
        <taxon>Myxococcales</taxon>
        <taxon>Cystobacterineae</taxon>
        <taxon>Myxococcaceae</taxon>
        <taxon>Corallococcus</taxon>
    </lineage>
</organism>
<dbReference type="PANTHER" id="PTHR43267:SF1">
    <property type="entry name" value="TRNA THREONYLCARBAMOYLADENOSINE DEHYDRATASE"/>
    <property type="match status" value="1"/>
</dbReference>
<dbReference type="Proteomes" id="UP000267003">
    <property type="component" value="Unassembled WGS sequence"/>
</dbReference>
<dbReference type="InterPro" id="IPR000594">
    <property type="entry name" value="ThiF_NAD_FAD-bd"/>
</dbReference>
<dbReference type="SUPFAM" id="SSF69572">
    <property type="entry name" value="Activating enzymes of the ubiquitin-like proteins"/>
    <property type="match status" value="1"/>
</dbReference>
<protein>
    <submittedName>
        <fullName evidence="3">Uncharacterized protein</fullName>
    </submittedName>
</protein>
<accession>A0A3A8QVG4</accession>
<sequence length="586" mass="65107">MNPLREESLRQSSTHKQALEQACQRGILEDCSPVLLQTASNRFGYEEATCTGRLSVADHAFLLRIRLPWAFPRCLPVISIEGMKPALLLPHRLSDNALCFTSDLTLLDRKDPEAIIEESLLRVRRMLHDLVTGNRGREFLREAVAYWEGISEGDALDCLITVREEPRIVSVLRTATEVRAVADDAETYSRSRLSNPHERLHVANALYLPLSPDGDAVDFQVWELATPAGLRAYARRLPDVIKAALASLVKRCETSRHLLILGLERPGQDRALLGLELTQLEQGHPLLTDSTNAKLKPIHLVRWDRSYLLPRGGAEPDLQECNVLIAGCGSVGGHLAMALARAGVGHLTLVDPDILAPENTYRHVCGMAWRRQPKVHALMAEILSHTPYIDVEPVFESFEWYMKEHSERLCSYDLVIAALGIPALDLHLNEWVWMDTKRPPVLFAWLEPYGLGGHTLLTHVAGQPGRQRGCLECLYSRPIEGGPLENRAAFAAPGVNYGRDVLGCGASYLPFANLDAQRTAELAARLALRALREEADEATLLSWKSESASFKKAGYSVTPRFLAGQDARESHHFDFGRLDCPSCAPT</sequence>
<dbReference type="RefSeq" id="WP_120554297.1">
    <property type="nucleotide sequence ID" value="NZ_RAWK01000022.1"/>
</dbReference>
<dbReference type="GO" id="GO:0061503">
    <property type="term" value="F:tRNA threonylcarbamoyladenosine dehydratase"/>
    <property type="evidence" value="ECO:0007669"/>
    <property type="project" value="TreeGrafter"/>
</dbReference>
<proteinExistence type="predicted"/>
<dbReference type="Pfam" id="PF00899">
    <property type="entry name" value="ThiF"/>
    <property type="match status" value="1"/>
</dbReference>
<dbReference type="InterPro" id="IPR045886">
    <property type="entry name" value="ThiF/MoeB/HesA"/>
</dbReference>
<feature type="domain" description="THIF-type NAD/FAD binding fold" evidence="1">
    <location>
        <begin position="317"/>
        <end position="478"/>
    </location>
</feature>
<dbReference type="GO" id="GO:0008641">
    <property type="term" value="F:ubiquitin-like modifier activating enzyme activity"/>
    <property type="evidence" value="ECO:0007669"/>
    <property type="project" value="InterPro"/>
</dbReference>
<feature type="domain" description="Prokaryotic E2 family B" evidence="2">
    <location>
        <begin position="49"/>
        <end position="148"/>
    </location>
</feature>
<dbReference type="InterPro" id="IPR032701">
    <property type="entry name" value="Prok-E2_B_dom"/>
</dbReference>
<gene>
    <name evidence="3" type="ORF">D7W81_05685</name>
</gene>
<dbReference type="PANTHER" id="PTHR43267">
    <property type="entry name" value="TRNA THREONYLCARBAMOYLADENOSINE DEHYDRATASE"/>
    <property type="match status" value="1"/>
</dbReference>
<dbReference type="Pfam" id="PF14461">
    <property type="entry name" value="Prok-E2_B"/>
    <property type="match status" value="1"/>
</dbReference>
<name>A0A3A8QVG4_9BACT</name>